<dbReference type="AlphaFoldDB" id="A0AAN9VFP3"/>
<keyword evidence="3" id="KW-1185">Reference proteome</keyword>
<evidence type="ECO:0000313" key="3">
    <source>
        <dbReference type="Proteomes" id="UP001378592"/>
    </source>
</evidence>
<organism evidence="2 3">
    <name type="scientific">Gryllus longicercus</name>
    <dbReference type="NCBI Taxonomy" id="2509291"/>
    <lineage>
        <taxon>Eukaryota</taxon>
        <taxon>Metazoa</taxon>
        <taxon>Ecdysozoa</taxon>
        <taxon>Arthropoda</taxon>
        <taxon>Hexapoda</taxon>
        <taxon>Insecta</taxon>
        <taxon>Pterygota</taxon>
        <taxon>Neoptera</taxon>
        <taxon>Polyneoptera</taxon>
        <taxon>Orthoptera</taxon>
        <taxon>Ensifera</taxon>
        <taxon>Gryllidea</taxon>
        <taxon>Grylloidea</taxon>
        <taxon>Gryllidae</taxon>
        <taxon>Gryllinae</taxon>
        <taxon>Gryllus</taxon>
    </lineage>
</organism>
<keyword evidence="1" id="KW-0472">Membrane</keyword>
<gene>
    <name evidence="2" type="ORF">R5R35_000116</name>
</gene>
<proteinExistence type="predicted"/>
<keyword evidence="1" id="KW-1133">Transmembrane helix</keyword>
<reference evidence="2 3" key="1">
    <citation type="submission" date="2024-03" db="EMBL/GenBank/DDBJ databases">
        <title>The genome assembly and annotation of the cricket Gryllus longicercus Weissman &amp; Gray.</title>
        <authorList>
            <person name="Szrajer S."/>
            <person name="Gray D."/>
            <person name="Ylla G."/>
        </authorList>
    </citation>
    <scope>NUCLEOTIDE SEQUENCE [LARGE SCALE GENOMIC DNA]</scope>
    <source>
        <strain evidence="2">DAG 2021-001</strain>
        <tissue evidence="2">Whole body minus gut</tissue>
    </source>
</reference>
<name>A0AAN9VFP3_9ORTH</name>
<sequence length="93" mass="10597">MASSDQDNRDIETELYIITGCLSTVILCVICVIIYLSIVTKRMKLEIQKLKVHPSSVQYMKPEIQPSEELAKRGYSMFNGDMNGSVRDYRGAY</sequence>
<dbReference type="Proteomes" id="UP001378592">
    <property type="component" value="Unassembled WGS sequence"/>
</dbReference>
<keyword evidence="1" id="KW-0812">Transmembrane</keyword>
<evidence type="ECO:0000313" key="2">
    <source>
        <dbReference type="EMBL" id="KAK7864010.1"/>
    </source>
</evidence>
<evidence type="ECO:0000256" key="1">
    <source>
        <dbReference type="SAM" id="Phobius"/>
    </source>
</evidence>
<comment type="caution">
    <text evidence="2">The sequence shown here is derived from an EMBL/GenBank/DDBJ whole genome shotgun (WGS) entry which is preliminary data.</text>
</comment>
<accession>A0AAN9VFP3</accession>
<dbReference type="EMBL" id="JAZDUA010000214">
    <property type="protein sequence ID" value="KAK7864010.1"/>
    <property type="molecule type" value="Genomic_DNA"/>
</dbReference>
<feature type="transmembrane region" description="Helical" evidence="1">
    <location>
        <begin position="15"/>
        <end position="39"/>
    </location>
</feature>
<protein>
    <submittedName>
        <fullName evidence="2">Uncharacterized protein</fullName>
    </submittedName>
</protein>